<dbReference type="SUPFAM" id="SSF47323">
    <property type="entry name" value="Anticodon-binding domain of a subclass of class I aminoacyl-tRNA synthetases"/>
    <property type="match status" value="1"/>
</dbReference>
<dbReference type="HOGENOM" id="CLU_013528_0_0_7"/>
<feature type="binding site" evidence="12">
    <location>
        <position position="239"/>
    </location>
    <ligand>
        <name>Zn(2+)</name>
        <dbReference type="ChEBI" id="CHEBI:29105"/>
    </ligand>
</feature>
<keyword evidence="5 12" id="KW-0436">Ligase</keyword>
<evidence type="ECO:0000256" key="1">
    <source>
        <dbReference type="ARBA" id="ARBA00004496"/>
    </source>
</evidence>
<comment type="cofactor">
    <cofactor evidence="12">
        <name>Zn(2+)</name>
        <dbReference type="ChEBI" id="CHEBI:29105"/>
    </cofactor>
    <text evidence="12">Binds 1 zinc ion per subunit.</text>
</comment>
<dbReference type="Proteomes" id="UP000019141">
    <property type="component" value="Unassembled WGS sequence"/>
</dbReference>
<dbReference type="SMART" id="SM00840">
    <property type="entry name" value="DALR_2"/>
    <property type="match status" value="1"/>
</dbReference>
<feature type="short sequence motif" description="'KMSKS' region" evidence="12">
    <location>
        <begin position="268"/>
        <end position="272"/>
    </location>
</feature>
<keyword evidence="4 12" id="KW-0963">Cytoplasm</keyword>
<keyword evidence="6 12" id="KW-0479">Metal-binding</keyword>
<dbReference type="PATRIC" id="fig|1429438.4.peg.4325"/>
<dbReference type="GO" id="GO:0004817">
    <property type="term" value="F:cysteine-tRNA ligase activity"/>
    <property type="evidence" value="ECO:0007669"/>
    <property type="project" value="UniProtKB-UniRule"/>
</dbReference>
<evidence type="ECO:0000256" key="12">
    <source>
        <dbReference type="HAMAP-Rule" id="MF_00041"/>
    </source>
</evidence>
<evidence type="ECO:0000256" key="4">
    <source>
        <dbReference type="ARBA" id="ARBA00022490"/>
    </source>
</evidence>
<feature type="short sequence motif" description="'HIGH' region" evidence="12">
    <location>
        <begin position="28"/>
        <end position="38"/>
    </location>
</feature>
<dbReference type="AlphaFoldDB" id="W4LHW5"/>
<protein>
    <recommendedName>
        <fullName evidence="12">Cysteine--tRNA ligase</fullName>
        <ecNumber evidence="12">6.1.1.16</ecNumber>
    </recommendedName>
    <alternativeName>
        <fullName evidence="12">Cysteinyl-tRNA synthetase</fullName>
        <shortName evidence="12">CysRS</shortName>
    </alternativeName>
</protein>
<organism evidence="14 15">
    <name type="scientific">Entotheonella factor</name>
    <dbReference type="NCBI Taxonomy" id="1429438"/>
    <lineage>
        <taxon>Bacteria</taxon>
        <taxon>Pseudomonadati</taxon>
        <taxon>Nitrospinota/Tectimicrobiota group</taxon>
        <taxon>Candidatus Tectimicrobiota</taxon>
        <taxon>Candidatus Entotheonellia</taxon>
        <taxon>Candidatus Entotheonellales</taxon>
        <taxon>Candidatus Entotheonellaceae</taxon>
        <taxon>Candidatus Entotheonella</taxon>
    </lineage>
</organism>
<dbReference type="PANTHER" id="PTHR10890">
    <property type="entry name" value="CYSTEINYL-TRNA SYNTHETASE"/>
    <property type="match status" value="1"/>
</dbReference>
<evidence type="ECO:0000256" key="6">
    <source>
        <dbReference type="ARBA" id="ARBA00022723"/>
    </source>
</evidence>
<dbReference type="NCBIfam" id="TIGR00435">
    <property type="entry name" value="cysS"/>
    <property type="match status" value="1"/>
</dbReference>
<dbReference type="Pfam" id="PF09190">
    <property type="entry name" value="DALR_2"/>
    <property type="match status" value="1"/>
</dbReference>
<dbReference type="GO" id="GO:0005829">
    <property type="term" value="C:cytosol"/>
    <property type="evidence" value="ECO:0007669"/>
    <property type="project" value="TreeGrafter"/>
</dbReference>
<evidence type="ECO:0000313" key="14">
    <source>
        <dbReference type="EMBL" id="ETW97509.1"/>
    </source>
</evidence>
<dbReference type="InterPro" id="IPR024909">
    <property type="entry name" value="Cys-tRNA/MSH_ligase"/>
</dbReference>
<evidence type="ECO:0000256" key="11">
    <source>
        <dbReference type="ARBA" id="ARBA00023146"/>
    </source>
</evidence>
<comment type="subcellular location">
    <subcellularLocation>
        <location evidence="1 12">Cytoplasm</location>
    </subcellularLocation>
</comment>
<proteinExistence type="inferred from homology"/>
<evidence type="ECO:0000256" key="2">
    <source>
        <dbReference type="ARBA" id="ARBA00005594"/>
    </source>
</evidence>
<dbReference type="InterPro" id="IPR009080">
    <property type="entry name" value="tRNAsynth_Ia_anticodon-bd"/>
</dbReference>
<keyword evidence="10 12" id="KW-0648">Protein biosynthesis</keyword>
<dbReference type="EC" id="6.1.1.16" evidence="12"/>
<dbReference type="Pfam" id="PF01406">
    <property type="entry name" value="tRNA-synt_1e"/>
    <property type="match status" value="1"/>
</dbReference>
<accession>W4LHW5</accession>
<dbReference type="InterPro" id="IPR032678">
    <property type="entry name" value="tRNA-synt_1_cat_dom"/>
</dbReference>
<dbReference type="InterPro" id="IPR015803">
    <property type="entry name" value="Cys-tRNA-ligase"/>
</dbReference>
<dbReference type="Gene3D" id="1.20.120.640">
    <property type="entry name" value="Anticodon-binding domain of a subclass of class I aminoacyl-tRNA synthetases"/>
    <property type="match status" value="1"/>
</dbReference>
<comment type="caution">
    <text evidence="14">The sequence shown here is derived from an EMBL/GenBank/DDBJ whole genome shotgun (WGS) entry which is preliminary data.</text>
</comment>
<evidence type="ECO:0000256" key="7">
    <source>
        <dbReference type="ARBA" id="ARBA00022741"/>
    </source>
</evidence>
<feature type="binding site" evidence="12">
    <location>
        <position position="271"/>
    </location>
    <ligand>
        <name>ATP</name>
        <dbReference type="ChEBI" id="CHEBI:30616"/>
    </ligand>
</feature>
<dbReference type="GO" id="GO:0008270">
    <property type="term" value="F:zinc ion binding"/>
    <property type="evidence" value="ECO:0007669"/>
    <property type="project" value="UniProtKB-UniRule"/>
</dbReference>
<reference evidence="14 15" key="1">
    <citation type="journal article" date="2014" name="Nature">
        <title>An environmental bacterial taxon with a large and distinct metabolic repertoire.</title>
        <authorList>
            <person name="Wilson M.C."/>
            <person name="Mori T."/>
            <person name="Ruckert C."/>
            <person name="Uria A.R."/>
            <person name="Helf M.J."/>
            <person name="Takada K."/>
            <person name="Gernert C."/>
            <person name="Steffens U.A."/>
            <person name="Heycke N."/>
            <person name="Schmitt S."/>
            <person name="Rinke C."/>
            <person name="Helfrich E.J."/>
            <person name="Brachmann A.O."/>
            <person name="Gurgui C."/>
            <person name="Wakimoto T."/>
            <person name="Kracht M."/>
            <person name="Crusemann M."/>
            <person name="Hentschel U."/>
            <person name="Abe I."/>
            <person name="Matsunaga S."/>
            <person name="Kalinowski J."/>
            <person name="Takeyama H."/>
            <person name="Piel J."/>
        </authorList>
    </citation>
    <scope>NUCLEOTIDE SEQUENCE [LARGE SCALE GENOMIC DNA]</scope>
    <source>
        <strain evidence="15">TSY1</strain>
    </source>
</reference>
<dbReference type="InterPro" id="IPR015273">
    <property type="entry name" value="Cys-tRNA-synt_Ia_DALR"/>
</dbReference>
<evidence type="ECO:0000256" key="10">
    <source>
        <dbReference type="ARBA" id="ARBA00022917"/>
    </source>
</evidence>
<comment type="subunit">
    <text evidence="3 12">Monomer.</text>
</comment>
<keyword evidence="9 12" id="KW-0067">ATP-binding</keyword>
<gene>
    <name evidence="12" type="primary">cysS</name>
    <name evidence="14" type="ORF">ETSY1_22410</name>
</gene>
<keyword evidence="11 12" id="KW-0030">Aminoacyl-tRNA synthetase</keyword>
<sequence>MRLYNPISQQTETFVPQGDIVTLYTCGITPYDTTHLGHAWTYNVSDLLVRYLEYRGHTVRYVQNVTDIDDDILRKGKEVGEDWLSLGNRWTRHFLEDLRALNMRPPDVYPRATEVINEIIESVEKLIAVGGAYANNGSVYYHTASWEPFGALSHLNKEEMLATANQRGNNPDDPNKRDPLDFVLWQAQAPGEPAWDSPWGPGRPGWHIECSSLSSKFLGETIDFHSGGGDLLFPHHECEIAQMESMTGKRPFVRFWLHAAMVRHDGEKMSKSLGNLIWARQLLETYHPDALRLYIASHHYQTEWSYDAGKLAWAARVAKRLTRAATAPGGYGEKLDVSAYETDFVSAMDDNLNSPAALGVLDDLAVQTLIASQAGQNIDAGQRAVRDLSTVFGLRLDAEQPEPRVLAGWTEHLKKFE</sequence>
<name>W4LHW5_ENTF1</name>
<dbReference type="PANTHER" id="PTHR10890:SF3">
    <property type="entry name" value="CYSTEINE--TRNA LIGASE, CYTOPLASMIC"/>
    <property type="match status" value="1"/>
</dbReference>
<dbReference type="InterPro" id="IPR014729">
    <property type="entry name" value="Rossmann-like_a/b/a_fold"/>
</dbReference>
<comment type="similarity">
    <text evidence="2 12">Belongs to the class-I aminoacyl-tRNA synthetase family.</text>
</comment>
<dbReference type="HAMAP" id="MF_00041">
    <property type="entry name" value="Cys_tRNA_synth"/>
    <property type="match status" value="1"/>
</dbReference>
<feature type="binding site" evidence="12">
    <location>
        <position position="210"/>
    </location>
    <ligand>
        <name>Zn(2+)</name>
        <dbReference type="ChEBI" id="CHEBI:29105"/>
    </ligand>
</feature>
<feature type="binding site" evidence="12">
    <location>
        <position position="26"/>
    </location>
    <ligand>
        <name>Zn(2+)</name>
        <dbReference type="ChEBI" id="CHEBI:29105"/>
    </ligand>
</feature>
<comment type="catalytic activity">
    <reaction evidence="12">
        <text>tRNA(Cys) + L-cysteine + ATP = L-cysteinyl-tRNA(Cys) + AMP + diphosphate</text>
        <dbReference type="Rhea" id="RHEA:17773"/>
        <dbReference type="Rhea" id="RHEA-COMP:9661"/>
        <dbReference type="Rhea" id="RHEA-COMP:9679"/>
        <dbReference type="ChEBI" id="CHEBI:30616"/>
        <dbReference type="ChEBI" id="CHEBI:33019"/>
        <dbReference type="ChEBI" id="CHEBI:35235"/>
        <dbReference type="ChEBI" id="CHEBI:78442"/>
        <dbReference type="ChEBI" id="CHEBI:78517"/>
        <dbReference type="ChEBI" id="CHEBI:456215"/>
        <dbReference type="EC" id="6.1.1.16"/>
    </reaction>
</comment>
<feature type="binding site" evidence="12">
    <location>
        <position position="235"/>
    </location>
    <ligand>
        <name>Zn(2+)</name>
        <dbReference type="ChEBI" id="CHEBI:29105"/>
    </ligand>
</feature>
<dbReference type="EMBL" id="AZHW01000656">
    <property type="protein sequence ID" value="ETW97509.1"/>
    <property type="molecule type" value="Genomic_DNA"/>
</dbReference>
<keyword evidence="8 12" id="KW-0862">Zinc</keyword>
<evidence type="ECO:0000259" key="13">
    <source>
        <dbReference type="SMART" id="SM00840"/>
    </source>
</evidence>
<dbReference type="GO" id="GO:0005524">
    <property type="term" value="F:ATP binding"/>
    <property type="evidence" value="ECO:0007669"/>
    <property type="project" value="UniProtKB-UniRule"/>
</dbReference>
<dbReference type="CDD" id="cd00672">
    <property type="entry name" value="CysRS_core"/>
    <property type="match status" value="1"/>
</dbReference>
<evidence type="ECO:0000256" key="3">
    <source>
        <dbReference type="ARBA" id="ARBA00011245"/>
    </source>
</evidence>
<dbReference type="PRINTS" id="PR00983">
    <property type="entry name" value="TRNASYNTHCYS"/>
</dbReference>
<evidence type="ECO:0000313" key="15">
    <source>
        <dbReference type="Proteomes" id="UP000019141"/>
    </source>
</evidence>
<dbReference type="GO" id="GO:0006423">
    <property type="term" value="P:cysteinyl-tRNA aminoacylation"/>
    <property type="evidence" value="ECO:0007669"/>
    <property type="project" value="UniProtKB-UniRule"/>
</dbReference>
<dbReference type="SUPFAM" id="SSF52374">
    <property type="entry name" value="Nucleotidylyl transferase"/>
    <property type="match status" value="1"/>
</dbReference>
<evidence type="ECO:0000256" key="9">
    <source>
        <dbReference type="ARBA" id="ARBA00022840"/>
    </source>
</evidence>
<keyword evidence="15" id="KW-1185">Reference proteome</keyword>
<keyword evidence="7 12" id="KW-0547">Nucleotide-binding</keyword>
<evidence type="ECO:0000256" key="8">
    <source>
        <dbReference type="ARBA" id="ARBA00022833"/>
    </source>
</evidence>
<evidence type="ECO:0000256" key="5">
    <source>
        <dbReference type="ARBA" id="ARBA00022598"/>
    </source>
</evidence>
<dbReference type="Gene3D" id="3.40.50.620">
    <property type="entry name" value="HUPs"/>
    <property type="match status" value="1"/>
</dbReference>
<feature type="domain" description="Cysteinyl-tRNA synthetase class Ia DALR" evidence="13">
    <location>
        <begin position="343"/>
        <end position="405"/>
    </location>
</feature>